<evidence type="ECO:0000256" key="1">
    <source>
        <dbReference type="SAM" id="MobiDB-lite"/>
    </source>
</evidence>
<proteinExistence type="predicted"/>
<sequence length="166" mass="18592">MCLLNSSAVIGHRYRVSAPKHRPNLPHSTPTVPLNDRENDSISLPSIQYGQCFAQLRNKPDMLHAFLSLLAKRPWPVRIAKKDDRTMDAPICASRNAESGSEFDGRKPLTISPDMPTQMRSLCSFEHETNINERRLPRAIRQVKCNQATAAVQLGVGRAHKTPVET</sequence>
<evidence type="ECO:0000313" key="3">
    <source>
        <dbReference type="Proteomes" id="UP001201812"/>
    </source>
</evidence>
<dbReference type="Proteomes" id="UP001201812">
    <property type="component" value="Unassembled WGS sequence"/>
</dbReference>
<feature type="region of interest" description="Disordered" evidence="1">
    <location>
        <begin position="95"/>
        <end position="115"/>
    </location>
</feature>
<evidence type="ECO:0000313" key="2">
    <source>
        <dbReference type="EMBL" id="KAI1718069.1"/>
    </source>
</evidence>
<accession>A0AAD4R2J1</accession>
<gene>
    <name evidence="2" type="ORF">DdX_06483</name>
</gene>
<keyword evidence="3" id="KW-1185">Reference proteome</keyword>
<dbReference type="EMBL" id="JAKKPZ010000008">
    <property type="protein sequence ID" value="KAI1718069.1"/>
    <property type="molecule type" value="Genomic_DNA"/>
</dbReference>
<comment type="caution">
    <text evidence="2">The sequence shown here is derived from an EMBL/GenBank/DDBJ whole genome shotgun (WGS) entry which is preliminary data.</text>
</comment>
<reference evidence="2" key="1">
    <citation type="submission" date="2022-01" db="EMBL/GenBank/DDBJ databases">
        <title>Genome Sequence Resource for Two Populations of Ditylenchus destructor, the Migratory Endoparasitic Phytonematode.</title>
        <authorList>
            <person name="Zhang H."/>
            <person name="Lin R."/>
            <person name="Xie B."/>
        </authorList>
    </citation>
    <scope>NUCLEOTIDE SEQUENCE</scope>
    <source>
        <strain evidence="2">BazhouSP</strain>
    </source>
</reference>
<protein>
    <submittedName>
        <fullName evidence="2">Uncharacterized protein</fullName>
    </submittedName>
</protein>
<organism evidence="2 3">
    <name type="scientific">Ditylenchus destructor</name>
    <dbReference type="NCBI Taxonomy" id="166010"/>
    <lineage>
        <taxon>Eukaryota</taxon>
        <taxon>Metazoa</taxon>
        <taxon>Ecdysozoa</taxon>
        <taxon>Nematoda</taxon>
        <taxon>Chromadorea</taxon>
        <taxon>Rhabditida</taxon>
        <taxon>Tylenchina</taxon>
        <taxon>Tylenchomorpha</taxon>
        <taxon>Sphaerularioidea</taxon>
        <taxon>Anguinidae</taxon>
        <taxon>Anguininae</taxon>
        <taxon>Ditylenchus</taxon>
    </lineage>
</organism>
<name>A0AAD4R2J1_9BILA</name>
<dbReference type="AlphaFoldDB" id="A0AAD4R2J1"/>